<keyword evidence="1" id="KW-0812">Transmembrane</keyword>
<accession>A0ABR4JST8</accession>
<gene>
    <name evidence="2" type="ORF">BJX68DRAFT_244288</name>
</gene>
<dbReference type="EMBL" id="JBFXLR010000048">
    <property type="protein sequence ID" value="KAL2843069.1"/>
    <property type="molecule type" value="Genomic_DNA"/>
</dbReference>
<name>A0ABR4JST8_9EURO</name>
<keyword evidence="3" id="KW-1185">Reference proteome</keyword>
<organism evidence="2 3">
    <name type="scientific">Aspergillus pseudodeflectus</name>
    <dbReference type="NCBI Taxonomy" id="176178"/>
    <lineage>
        <taxon>Eukaryota</taxon>
        <taxon>Fungi</taxon>
        <taxon>Dikarya</taxon>
        <taxon>Ascomycota</taxon>
        <taxon>Pezizomycotina</taxon>
        <taxon>Eurotiomycetes</taxon>
        <taxon>Eurotiomycetidae</taxon>
        <taxon>Eurotiales</taxon>
        <taxon>Aspergillaceae</taxon>
        <taxon>Aspergillus</taxon>
        <taxon>Aspergillus subgen. Nidulantes</taxon>
    </lineage>
</organism>
<evidence type="ECO:0000256" key="1">
    <source>
        <dbReference type="SAM" id="Phobius"/>
    </source>
</evidence>
<protein>
    <submittedName>
        <fullName evidence="2">Uncharacterized protein</fullName>
    </submittedName>
</protein>
<keyword evidence="1" id="KW-0472">Membrane</keyword>
<evidence type="ECO:0000313" key="3">
    <source>
        <dbReference type="Proteomes" id="UP001610444"/>
    </source>
</evidence>
<evidence type="ECO:0000313" key="2">
    <source>
        <dbReference type="EMBL" id="KAL2843069.1"/>
    </source>
</evidence>
<dbReference type="GeneID" id="98156450"/>
<proteinExistence type="predicted"/>
<reference evidence="2 3" key="1">
    <citation type="submission" date="2024-07" db="EMBL/GenBank/DDBJ databases">
        <title>Section-level genome sequencing and comparative genomics of Aspergillus sections Usti and Cavernicolus.</title>
        <authorList>
            <consortium name="Lawrence Berkeley National Laboratory"/>
            <person name="Nybo J.L."/>
            <person name="Vesth T.C."/>
            <person name="Theobald S."/>
            <person name="Frisvad J.C."/>
            <person name="Larsen T.O."/>
            <person name="Kjaerboelling I."/>
            <person name="Rothschild-Mancinelli K."/>
            <person name="Lyhne E.K."/>
            <person name="Kogle M.E."/>
            <person name="Barry K."/>
            <person name="Clum A."/>
            <person name="Na H."/>
            <person name="Ledsgaard L."/>
            <person name="Lin J."/>
            <person name="Lipzen A."/>
            <person name="Kuo A."/>
            <person name="Riley R."/>
            <person name="Mondo S."/>
            <person name="LaButti K."/>
            <person name="Haridas S."/>
            <person name="Pangalinan J."/>
            <person name="Salamov A.A."/>
            <person name="Simmons B.A."/>
            <person name="Magnuson J.K."/>
            <person name="Chen J."/>
            <person name="Drula E."/>
            <person name="Henrissat B."/>
            <person name="Wiebenga A."/>
            <person name="Lubbers R.J."/>
            <person name="Gomes A.C."/>
            <person name="Macurrencykelacurrency M.R."/>
            <person name="Stajich J."/>
            <person name="Grigoriev I.V."/>
            <person name="Mortensen U.H."/>
            <person name="De vries R.P."/>
            <person name="Baker S.E."/>
            <person name="Andersen M.R."/>
        </authorList>
    </citation>
    <scope>NUCLEOTIDE SEQUENCE [LARGE SCALE GENOMIC DNA]</scope>
    <source>
        <strain evidence="2 3">CBS 756.74</strain>
    </source>
</reference>
<keyword evidence="1" id="KW-1133">Transmembrane helix</keyword>
<sequence length="161" mass="17357">MPPSQLCQLHIQSPFATTADLFVCLLVPASYIPQVIQIANSHKATNSAISGWYIILLSTSATAHLAARVNSISSSEAWKCVRHGELKGLNGFSALVVYIQPFVHWVTAIILLEFYVAFRTRASSGHESHVSATTPSNSAILAIVLTHAAITSRLLSTSSNR</sequence>
<dbReference type="Proteomes" id="UP001610444">
    <property type="component" value="Unassembled WGS sequence"/>
</dbReference>
<feature type="transmembrane region" description="Helical" evidence="1">
    <location>
        <begin position="92"/>
        <end position="118"/>
    </location>
</feature>
<dbReference type="RefSeq" id="XP_070895436.1">
    <property type="nucleotide sequence ID" value="XM_071041286.1"/>
</dbReference>
<comment type="caution">
    <text evidence="2">The sequence shown here is derived from an EMBL/GenBank/DDBJ whole genome shotgun (WGS) entry which is preliminary data.</text>
</comment>